<accession>A0AAV7QV70</accession>
<evidence type="ECO:0000256" key="1">
    <source>
        <dbReference type="SAM" id="MobiDB-lite"/>
    </source>
</evidence>
<dbReference type="AlphaFoldDB" id="A0AAV7QV70"/>
<comment type="caution">
    <text evidence="2">The sequence shown here is derived from an EMBL/GenBank/DDBJ whole genome shotgun (WGS) entry which is preliminary data.</text>
</comment>
<gene>
    <name evidence="2" type="ORF">NDU88_009406</name>
</gene>
<protein>
    <submittedName>
        <fullName evidence="2">Uncharacterized protein</fullName>
    </submittedName>
</protein>
<evidence type="ECO:0000313" key="2">
    <source>
        <dbReference type="EMBL" id="KAJ1143095.1"/>
    </source>
</evidence>
<keyword evidence="3" id="KW-1185">Reference proteome</keyword>
<sequence>MEERQSVIAGTEKGKGGTSSAVDERLAGGDPGEVPDRGPGDDPGGNTGPQLLSPDCPQTVLRYLEDVWAARR</sequence>
<name>A0AAV7QV70_PLEWA</name>
<evidence type="ECO:0000313" key="3">
    <source>
        <dbReference type="Proteomes" id="UP001066276"/>
    </source>
</evidence>
<organism evidence="2 3">
    <name type="scientific">Pleurodeles waltl</name>
    <name type="common">Iberian ribbed newt</name>
    <dbReference type="NCBI Taxonomy" id="8319"/>
    <lineage>
        <taxon>Eukaryota</taxon>
        <taxon>Metazoa</taxon>
        <taxon>Chordata</taxon>
        <taxon>Craniata</taxon>
        <taxon>Vertebrata</taxon>
        <taxon>Euteleostomi</taxon>
        <taxon>Amphibia</taxon>
        <taxon>Batrachia</taxon>
        <taxon>Caudata</taxon>
        <taxon>Salamandroidea</taxon>
        <taxon>Salamandridae</taxon>
        <taxon>Pleurodelinae</taxon>
        <taxon>Pleurodeles</taxon>
    </lineage>
</organism>
<proteinExistence type="predicted"/>
<reference evidence="2" key="1">
    <citation type="journal article" date="2022" name="bioRxiv">
        <title>Sequencing and chromosome-scale assembly of the giantPleurodeles waltlgenome.</title>
        <authorList>
            <person name="Brown T."/>
            <person name="Elewa A."/>
            <person name="Iarovenko S."/>
            <person name="Subramanian E."/>
            <person name="Araus A.J."/>
            <person name="Petzold A."/>
            <person name="Susuki M."/>
            <person name="Suzuki K.-i.T."/>
            <person name="Hayashi T."/>
            <person name="Toyoda A."/>
            <person name="Oliveira C."/>
            <person name="Osipova E."/>
            <person name="Leigh N.D."/>
            <person name="Simon A."/>
            <person name="Yun M.H."/>
        </authorList>
    </citation>
    <scope>NUCLEOTIDE SEQUENCE</scope>
    <source>
        <strain evidence="2">20211129_DDA</strain>
        <tissue evidence="2">Liver</tissue>
    </source>
</reference>
<dbReference type="EMBL" id="JANPWB010000010">
    <property type="protein sequence ID" value="KAJ1143095.1"/>
    <property type="molecule type" value="Genomic_DNA"/>
</dbReference>
<dbReference type="Proteomes" id="UP001066276">
    <property type="component" value="Chromosome 6"/>
</dbReference>
<feature type="region of interest" description="Disordered" evidence="1">
    <location>
        <begin position="1"/>
        <end position="58"/>
    </location>
</feature>